<proteinExistence type="inferred from homology"/>
<organism evidence="6 7">
    <name type="scientific">Clostridium carboxidivorans P7</name>
    <dbReference type="NCBI Taxonomy" id="536227"/>
    <lineage>
        <taxon>Bacteria</taxon>
        <taxon>Bacillati</taxon>
        <taxon>Bacillota</taxon>
        <taxon>Clostridia</taxon>
        <taxon>Eubacteriales</taxon>
        <taxon>Clostridiaceae</taxon>
        <taxon>Clostridium</taxon>
    </lineage>
</organism>
<dbReference type="InterPro" id="IPR050950">
    <property type="entry name" value="HTH-type_LysR_regulators"/>
</dbReference>
<name>C6PY00_9CLOT</name>
<evidence type="ECO:0000259" key="5">
    <source>
        <dbReference type="PROSITE" id="PS50931"/>
    </source>
</evidence>
<evidence type="ECO:0000256" key="4">
    <source>
        <dbReference type="ARBA" id="ARBA00023163"/>
    </source>
</evidence>
<dbReference type="GO" id="GO:0005829">
    <property type="term" value="C:cytosol"/>
    <property type="evidence" value="ECO:0007669"/>
    <property type="project" value="TreeGrafter"/>
</dbReference>
<dbReference type="CDD" id="cd05466">
    <property type="entry name" value="PBP2_LTTR_substrate"/>
    <property type="match status" value="1"/>
</dbReference>
<reference evidence="6 7" key="1">
    <citation type="submission" date="2009-06" db="EMBL/GenBank/DDBJ databases">
        <title>The draft genome of Clostridium carboxidivorans P7.</title>
        <authorList>
            <consortium name="US DOE Joint Genome Institute (JGI-PGF)"/>
            <person name="Lucas S."/>
            <person name="Copeland A."/>
            <person name="Lapidus A."/>
            <person name="Glavina del Rio T."/>
            <person name="Tice H."/>
            <person name="Bruce D."/>
            <person name="Goodwin L."/>
            <person name="Pitluck S."/>
            <person name="Larimer F."/>
            <person name="Land M.L."/>
            <person name="Hauser L."/>
            <person name="Hemme C.L."/>
        </authorList>
    </citation>
    <scope>NUCLEOTIDE SEQUENCE [LARGE SCALE GENOMIC DNA]</scope>
    <source>
        <strain evidence="6 7">P7</strain>
    </source>
</reference>
<keyword evidence="2" id="KW-0805">Transcription regulation</keyword>
<dbReference type="Gene3D" id="1.10.10.10">
    <property type="entry name" value="Winged helix-like DNA-binding domain superfamily/Winged helix DNA-binding domain"/>
    <property type="match status" value="1"/>
</dbReference>
<comment type="caution">
    <text evidence="6">The sequence shown here is derived from an EMBL/GenBank/DDBJ whole genome shotgun (WGS) entry which is preliminary data.</text>
</comment>
<evidence type="ECO:0000313" key="6">
    <source>
        <dbReference type="EMBL" id="EET85883.1"/>
    </source>
</evidence>
<evidence type="ECO:0000256" key="2">
    <source>
        <dbReference type="ARBA" id="ARBA00023015"/>
    </source>
</evidence>
<dbReference type="STRING" id="536227.Ccar_10230"/>
<sequence>MTKSDICEVNIVMDMNIQKYMAFVKTVEYGSFTKTAEILNYSQSGIGRMINDLEKEWGVSLLERGRSGVRLTSDGLKLLPLAKNVCNEYEKLQTQVEELNGLQSGLIRIGTFSSVATHWLPNIIKEFQKDYPNIDYELLLGDYIEIENWILEGRVDCGFLRLPTLPEFETIFLERDKLLVVLPQNHPLADLKYFPIEALCDYPFMLLEKGAKAEVSEIFERYNISPKIHFTTWDDYAIMSMVENGLGISILPELILQRIPYQIVVKELEIPCFRNIGVAMRDQKSISLATKRFLEYLQYRKRK</sequence>
<dbReference type="InterPro" id="IPR005119">
    <property type="entry name" value="LysR_subst-bd"/>
</dbReference>
<dbReference type="PROSITE" id="PS50931">
    <property type="entry name" value="HTH_LYSR"/>
    <property type="match status" value="1"/>
</dbReference>
<dbReference type="Pfam" id="PF00126">
    <property type="entry name" value="HTH_1"/>
    <property type="match status" value="1"/>
</dbReference>
<feature type="domain" description="HTH lysR-type" evidence="5">
    <location>
        <begin position="15"/>
        <end position="72"/>
    </location>
</feature>
<dbReference type="eggNOG" id="COG0583">
    <property type="taxonomic scope" value="Bacteria"/>
</dbReference>
<dbReference type="Gene3D" id="3.40.190.290">
    <property type="match status" value="1"/>
</dbReference>
<keyword evidence="3" id="KW-0238">DNA-binding</keyword>
<evidence type="ECO:0000313" key="7">
    <source>
        <dbReference type="Proteomes" id="UP000004198"/>
    </source>
</evidence>
<dbReference type="AlphaFoldDB" id="C6PY00"/>
<accession>C6PY00</accession>
<dbReference type="SUPFAM" id="SSF53850">
    <property type="entry name" value="Periplasmic binding protein-like II"/>
    <property type="match status" value="1"/>
</dbReference>
<dbReference type="PANTHER" id="PTHR30419">
    <property type="entry name" value="HTH-TYPE TRANSCRIPTIONAL REGULATOR YBHD"/>
    <property type="match status" value="1"/>
</dbReference>
<keyword evidence="7" id="KW-1185">Reference proteome</keyword>
<dbReference type="InterPro" id="IPR036390">
    <property type="entry name" value="WH_DNA-bd_sf"/>
</dbReference>
<dbReference type="InterPro" id="IPR000847">
    <property type="entry name" value="LysR_HTH_N"/>
</dbReference>
<keyword evidence="4" id="KW-0804">Transcription</keyword>
<comment type="similarity">
    <text evidence="1">Belongs to the LysR transcriptional regulatory family.</text>
</comment>
<evidence type="ECO:0000256" key="1">
    <source>
        <dbReference type="ARBA" id="ARBA00009437"/>
    </source>
</evidence>
<dbReference type="Pfam" id="PF03466">
    <property type="entry name" value="LysR_substrate"/>
    <property type="match status" value="1"/>
</dbReference>
<protein>
    <submittedName>
        <fullName evidence="6">Transcriptional regulator, LysR family</fullName>
    </submittedName>
</protein>
<dbReference type="PANTHER" id="PTHR30419:SF28">
    <property type="entry name" value="HTH-TYPE TRANSCRIPTIONAL REGULATOR BSDA"/>
    <property type="match status" value="1"/>
</dbReference>
<dbReference type="Proteomes" id="UP000004198">
    <property type="component" value="Unassembled WGS sequence"/>
</dbReference>
<dbReference type="GO" id="GO:0003677">
    <property type="term" value="F:DNA binding"/>
    <property type="evidence" value="ECO:0007669"/>
    <property type="project" value="UniProtKB-KW"/>
</dbReference>
<dbReference type="GO" id="GO:0003700">
    <property type="term" value="F:DNA-binding transcription factor activity"/>
    <property type="evidence" value="ECO:0007669"/>
    <property type="project" value="InterPro"/>
</dbReference>
<gene>
    <name evidence="6" type="ORF">CcarbDRAFT_3667</name>
</gene>
<dbReference type="EMBL" id="ACVI01000072">
    <property type="protein sequence ID" value="EET85883.1"/>
    <property type="molecule type" value="Genomic_DNA"/>
</dbReference>
<dbReference type="InterPro" id="IPR036388">
    <property type="entry name" value="WH-like_DNA-bd_sf"/>
</dbReference>
<dbReference type="SUPFAM" id="SSF46785">
    <property type="entry name" value="Winged helix' DNA-binding domain"/>
    <property type="match status" value="1"/>
</dbReference>
<evidence type="ECO:0000256" key="3">
    <source>
        <dbReference type="ARBA" id="ARBA00023125"/>
    </source>
</evidence>